<name>A0A423VXN5_CYTCH</name>
<feature type="region of interest" description="Disordered" evidence="12">
    <location>
        <begin position="214"/>
        <end position="271"/>
    </location>
</feature>
<feature type="compositionally biased region" description="Basic and acidic residues" evidence="12">
    <location>
        <begin position="237"/>
        <end position="260"/>
    </location>
</feature>
<evidence type="ECO:0000256" key="12">
    <source>
        <dbReference type="SAM" id="MobiDB-lite"/>
    </source>
</evidence>
<proteinExistence type="inferred from homology"/>
<evidence type="ECO:0000313" key="15">
    <source>
        <dbReference type="Proteomes" id="UP000284375"/>
    </source>
</evidence>
<comment type="catalytic activity">
    <reaction evidence="11">
        <text>N-terminal L-seryl-[histone H4] + acetyl-CoA = N-terminal N(alpha)-acetyl-L-seryl-[histone H4] + CoA + H(+)</text>
        <dbReference type="Rhea" id="RHEA:50596"/>
        <dbReference type="Rhea" id="RHEA-COMP:12740"/>
        <dbReference type="Rhea" id="RHEA-COMP:12743"/>
        <dbReference type="ChEBI" id="CHEBI:15378"/>
        <dbReference type="ChEBI" id="CHEBI:57287"/>
        <dbReference type="ChEBI" id="CHEBI:57288"/>
        <dbReference type="ChEBI" id="CHEBI:64738"/>
        <dbReference type="ChEBI" id="CHEBI:83690"/>
        <dbReference type="EC" id="2.3.1.257"/>
    </reaction>
</comment>
<comment type="subcellular location">
    <subcellularLocation>
        <location evidence="2">Cytoplasm</location>
    </subcellularLocation>
    <subcellularLocation>
        <location evidence="1">Nucleus</location>
    </subcellularLocation>
</comment>
<dbReference type="GO" id="GO:0010485">
    <property type="term" value="F:histone H4 acetyltransferase activity"/>
    <property type="evidence" value="ECO:0007669"/>
    <property type="project" value="InterPro"/>
</dbReference>
<evidence type="ECO:0000256" key="9">
    <source>
        <dbReference type="ARBA" id="ARBA00023315"/>
    </source>
</evidence>
<sequence length="271" mass="30591">MSKRSRLRALEDAIDVVNRNTDAAFAHEYLINSPIWTQDWTHPDTGGDYKLGLYSPSQTLTDSALEACFSLVEETSKQDYENSSRGWNPSEKRKEMRDPDLRYILVEDSSSRINGFISLMPTLEEGQPVIYCYEIHLKPELRGTGLSRLLIGMLESVAAEIEVVDKVMLTVFTCNKRALQFYRRCGFERDDISPQPRKLRGGKVKMPDYEILSKKAGHRQGRAPGAGAQIGTSQPDHQGKIAAAEESRLVKIARTDQHEPTEEEGWETDEG</sequence>
<accession>A0A423VXN5</accession>
<keyword evidence="15" id="KW-1185">Reference proteome</keyword>
<evidence type="ECO:0000256" key="1">
    <source>
        <dbReference type="ARBA" id="ARBA00004123"/>
    </source>
</evidence>
<organism evidence="14 15">
    <name type="scientific">Cytospora chrysosperma</name>
    <name type="common">Cytospora canker fungus</name>
    <name type="synonym">Sphaeria chrysosperma</name>
    <dbReference type="NCBI Taxonomy" id="252740"/>
    <lineage>
        <taxon>Eukaryota</taxon>
        <taxon>Fungi</taxon>
        <taxon>Dikarya</taxon>
        <taxon>Ascomycota</taxon>
        <taxon>Pezizomycotina</taxon>
        <taxon>Sordariomycetes</taxon>
        <taxon>Sordariomycetidae</taxon>
        <taxon>Diaporthales</taxon>
        <taxon>Cytosporaceae</taxon>
        <taxon>Cytospora</taxon>
    </lineage>
</organism>
<dbReference type="GO" id="GO:0005634">
    <property type="term" value="C:nucleus"/>
    <property type="evidence" value="ECO:0007669"/>
    <property type="project" value="UniProtKB-SubCell"/>
</dbReference>
<dbReference type="InterPro" id="IPR000182">
    <property type="entry name" value="GNAT_dom"/>
</dbReference>
<dbReference type="SUPFAM" id="SSF55729">
    <property type="entry name" value="Acyl-CoA N-acyltransferases (Nat)"/>
    <property type="match status" value="1"/>
</dbReference>
<dbReference type="EC" id="2.3.1.257" evidence="4"/>
<dbReference type="Gene3D" id="3.40.630.30">
    <property type="match status" value="1"/>
</dbReference>
<evidence type="ECO:0000256" key="2">
    <source>
        <dbReference type="ARBA" id="ARBA00004496"/>
    </source>
</evidence>
<dbReference type="PROSITE" id="PS51186">
    <property type="entry name" value="GNAT"/>
    <property type="match status" value="1"/>
</dbReference>
<gene>
    <name evidence="14" type="ORF">VSDG_05137</name>
</gene>
<keyword evidence="9" id="KW-0012">Acyltransferase</keyword>
<dbReference type="InterPro" id="IPR016181">
    <property type="entry name" value="Acyl_CoA_acyltransferase"/>
</dbReference>
<dbReference type="OrthoDB" id="424551at2759"/>
<comment type="caution">
    <text evidence="14">The sequence shown here is derived from an EMBL/GenBank/DDBJ whole genome shotgun (WGS) entry which is preliminary data.</text>
</comment>
<keyword evidence="8" id="KW-0539">Nucleus</keyword>
<dbReference type="PANTHER" id="PTHR20531">
    <property type="entry name" value="N-ALPHA-ACETYLTRANSFERASE 40"/>
    <property type="match status" value="1"/>
</dbReference>
<comment type="similarity">
    <text evidence="3">Belongs to the acetyltransferase family. NAA40 subfamily.</text>
</comment>
<evidence type="ECO:0000256" key="4">
    <source>
        <dbReference type="ARBA" id="ARBA00012950"/>
    </source>
</evidence>
<keyword evidence="7" id="KW-0808">Transferase</keyword>
<dbReference type="GO" id="GO:0005737">
    <property type="term" value="C:cytoplasm"/>
    <property type="evidence" value="ECO:0007669"/>
    <property type="project" value="UniProtKB-SubCell"/>
</dbReference>
<dbReference type="AlphaFoldDB" id="A0A423VXN5"/>
<dbReference type="Proteomes" id="UP000284375">
    <property type="component" value="Unassembled WGS sequence"/>
</dbReference>
<dbReference type="GO" id="GO:1990189">
    <property type="term" value="F:protein N-terminal-serine acetyltransferase activity"/>
    <property type="evidence" value="ECO:0007669"/>
    <property type="project" value="UniProtKB-EC"/>
</dbReference>
<comment type="catalytic activity">
    <reaction evidence="10">
        <text>N-terminal L-seryl-[histone H2A] + acetyl-CoA = N-terminal N(alpha)-acetyl-L-seryl-[histone H2A] + CoA + H(+)</text>
        <dbReference type="Rhea" id="RHEA:50600"/>
        <dbReference type="Rhea" id="RHEA-COMP:12742"/>
        <dbReference type="Rhea" id="RHEA-COMP:12744"/>
        <dbReference type="ChEBI" id="CHEBI:15378"/>
        <dbReference type="ChEBI" id="CHEBI:57287"/>
        <dbReference type="ChEBI" id="CHEBI:57288"/>
        <dbReference type="ChEBI" id="CHEBI:64738"/>
        <dbReference type="ChEBI" id="CHEBI:83690"/>
        <dbReference type="EC" id="2.3.1.257"/>
    </reaction>
</comment>
<dbReference type="STRING" id="252740.A0A423VXN5"/>
<dbReference type="InterPro" id="IPR039949">
    <property type="entry name" value="NAA40"/>
</dbReference>
<feature type="compositionally biased region" description="Acidic residues" evidence="12">
    <location>
        <begin position="261"/>
        <end position="271"/>
    </location>
</feature>
<dbReference type="Pfam" id="PF00583">
    <property type="entry name" value="Acetyltransf_1"/>
    <property type="match status" value="1"/>
</dbReference>
<evidence type="ECO:0000313" key="14">
    <source>
        <dbReference type="EMBL" id="ROV95846.1"/>
    </source>
</evidence>
<evidence type="ECO:0000256" key="10">
    <source>
        <dbReference type="ARBA" id="ARBA00047821"/>
    </source>
</evidence>
<evidence type="ECO:0000256" key="5">
    <source>
        <dbReference type="ARBA" id="ARBA00015043"/>
    </source>
</evidence>
<feature type="domain" description="N-acetyltransferase" evidence="13">
    <location>
        <begin position="55"/>
        <end position="211"/>
    </location>
</feature>
<evidence type="ECO:0000256" key="3">
    <source>
        <dbReference type="ARBA" id="ARBA00008870"/>
    </source>
</evidence>
<evidence type="ECO:0000256" key="11">
    <source>
        <dbReference type="ARBA" id="ARBA00049524"/>
    </source>
</evidence>
<dbReference type="EMBL" id="LJZO01000022">
    <property type="protein sequence ID" value="ROV95846.1"/>
    <property type="molecule type" value="Genomic_DNA"/>
</dbReference>
<keyword evidence="6" id="KW-0963">Cytoplasm</keyword>
<protein>
    <recommendedName>
        <fullName evidence="5">N-alpha-acetyltransferase 40</fullName>
        <ecNumber evidence="4">2.3.1.257</ecNumber>
    </recommendedName>
</protein>
<evidence type="ECO:0000259" key="13">
    <source>
        <dbReference type="PROSITE" id="PS51186"/>
    </source>
</evidence>
<evidence type="ECO:0000256" key="6">
    <source>
        <dbReference type="ARBA" id="ARBA00022490"/>
    </source>
</evidence>
<reference evidence="14 15" key="1">
    <citation type="submission" date="2015-09" db="EMBL/GenBank/DDBJ databases">
        <title>Host preference determinants of Valsa canker pathogens revealed by comparative genomics.</title>
        <authorList>
            <person name="Yin Z."/>
            <person name="Huang L."/>
        </authorList>
    </citation>
    <scope>NUCLEOTIDE SEQUENCE [LARGE SCALE GENOMIC DNA]</scope>
    <source>
        <strain evidence="14 15">YSFL</strain>
    </source>
</reference>
<evidence type="ECO:0000256" key="7">
    <source>
        <dbReference type="ARBA" id="ARBA00022679"/>
    </source>
</evidence>
<evidence type="ECO:0000256" key="8">
    <source>
        <dbReference type="ARBA" id="ARBA00023242"/>
    </source>
</evidence>
<dbReference type="GO" id="GO:0043998">
    <property type="term" value="F:histone H2A acetyltransferase activity"/>
    <property type="evidence" value="ECO:0007669"/>
    <property type="project" value="InterPro"/>
</dbReference>
<dbReference type="PANTHER" id="PTHR20531:SF1">
    <property type="entry name" value="N-ALPHA-ACETYLTRANSFERASE 40"/>
    <property type="match status" value="1"/>
</dbReference>